<dbReference type="Pfam" id="PF23232">
    <property type="entry name" value="AAA_lid_13"/>
    <property type="match status" value="1"/>
</dbReference>
<name>A0A6A6H1X0_VIRVR</name>
<feature type="domain" description="AAA+ ATPase" evidence="1">
    <location>
        <begin position="109"/>
        <end position="236"/>
    </location>
</feature>
<gene>
    <name evidence="2" type="ORF">EV356DRAFT_450920</name>
</gene>
<dbReference type="InterPro" id="IPR003593">
    <property type="entry name" value="AAA+_ATPase"/>
</dbReference>
<evidence type="ECO:0000313" key="3">
    <source>
        <dbReference type="Proteomes" id="UP000800092"/>
    </source>
</evidence>
<dbReference type="EMBL" id="ML991820">
    <property type="protein sequence ID" value="KAF2231972.1"/>
    <property type="molecule type" value="Genomic_DNA"/>
</dbReference>
<dbReference type="PANTHER" id="PTHR46411:SF2">
    <property type="entry name" value="AAA+ ATPASE DOMAIN-CONTAINING PROTEIN"/>
    <property type="match status" value="1"/>
</dbReference>
<dbReference type="GO" id="GO:0016887">
    <property type="term" value="F:ATP hydrolysis activity"/>
    <property type="evidence" value="ECO:0007669"/>
    <property type="project" value="InterPro"/>
</dbReference>
<dbReference type="PANTHER" id="PTHR46411">
    <property type="entry name" value="FAMILY ATPASE, PUTATIVE-RELATED"/>
    <property type="match status" value="1"/>
</dbReference>
<dbReference type="OrthoDB" id="10042665at2759"/>
<evidence type="ECO:0000259" key="1">
    <source>
        <dbReference type="SMART" id="SM00382"/>
    </source>
</evidence>
<dbReference type="InterPro" id="IPR056599">
    <property type="entry name" value="AAA_lid_fung"/>
</dbReference>
<dbReference type="SUPFAM" id="SSF52540">
    <property type="entry name" value="P-loop containing nucleoside triphosphate hydrolases"/>
    <property type="match status" value="1"/>
</dbReference>
<reference evidence="2" key="1">
    <citation type="journal article" date="2020" name="Stud. Mycol.">
        <title>101 Dothideomycetes genomes: a test case for predicting lifestyles and emergence of pathogens.</title>
        <authorList>
            <person name="Haridas S."/>
            <person name="Albert R."/>
            <person name="Binder M."/>
            <person name="Bloem J."/>
            <person name="Labutti K."/>
            <person name="Salamov A."/>
            <person name="Andreopoulos B."/>
            <person name="Baker S."/>
            <person name="Barry K."/>
            <person name="Bills G."/>
            <person name="Bluhm B."/>
            <person name="Cannon C."/>
            <person name="Castanera R."/>
            <person name="Culley D."/>
            <person name="Daum C."/>
            <person name="Ezra D."/>
            <person name="Gonzalez J."/>
            <person name="Henrissat B."/>
            <person name="Kuo A."/>
            <person name="Liang C."/>
            <person name="Lipzen A."/>
            <person name="Lutzoni F."/>
            <person name="Magnuson J."/>
            <person name="Mondo S."/>
            <person name="Nolan M."/>
            <person name="Ohm R."/>
            <person name="Pangilinan J."/>
            <person name="Park H.-J."/>
            <person name="Ramirez L."/>
            <person name="Alfaro M."/>
            <person name="Sun H."/>
            <person name="Tritt A."/>
            <person name="Yoshinaga Y."/>
            <person name="Zwiers L.-H."/>
            <person name="Turgeon B."/>
            <person name="Goodwin S."/>
            <person name="Spatafora J."/>
            <person name="Crous P."/>
            <person name="Grigoriev I."/>
        </authorList>
    </citation>
    <scope>NUCLEOTIDE SEQUENCE</scope>
    <source>
        <strain evidence="2">Tuck. ex Michener</strain>
    </source>
</reference>
<dbReference type="SMART" id="SM00382">
    <property type="entry name" value="AAA"/>
    <property type="match status" value="1"/>
</dbReference>
<organism evidence="2 3">
    <name type="scientific">Viridothelium virens</name>
    <name type="common">Speckled blister lichen</name>
    <name type="synonym">Trypethelium virens</name>
    <dbReference type="NCBI Taxonomy" id="1048519"/>
    <lineage>
        <taxon>Eukaryota</taxon>
        <taxon>Fungi</taxon>
        <taxon>Dikarya</taxon>
        <taxon>Ascomycota</taxon>
        <taxon>Pezizomycotina</taxon>
        <taxon>Dothideomycetes</taxon>
        <taxon>Dothideomycetes incertae sedis</taxon>
        <taxon>Trypetheliales</taxon>
        <taxon>Trypetheliaceae</taxon>
        <taxon>Viridothelium</taxon>
    </lineage>
</organism>
<dbReference type="GO" id="GO:0005524">
    <property type="term" value="F:ATP binding"/>
    <property type="evidence" value="ECO:0007669"/>
    <property type="project" value="InterPro"/>
</dbReference>
<dbReference type="InterPro" id="IPR027417">
    <property type="entry name" value="P-loop_NTPase"/>
</dbReference>
<dbReference type="Proteomes" id="UP000800092">
    <property type="component" value="Unassembled WGS sequence"/>
</dbReference>
<sequence length="342" mass="39030">MVDALTYNILHKYKNSQFEFLKNQSDPNIIDDSNDEEFVLRLPPTIQGFHMQDKKWFKLPVDKLRPVEWNENAFGSLAVNDDTKELVEALVTNKIEADKGTDLVAGKGTGLIMLLHGGPGTGKTLTAESVAEIAKKPLYRVTCGDVGASAKGVEEYLESVFQLGRTWDCVVLLDEADVFLEQRSLASLERNALVSVFLRVLEYYDGILLLTSNRVGTFDEAFRSRIQLALHYKSLDEPQRSRIWNNFIQRLENLGEDIDVDDIRGHLSDLARSQMNGRQIRNVVTTARQLAKFRKQRMGFSHLHKVIGICKRFDDYLVEVKDVIEVEDQPKEEEWARDEGIR</sequence>
<dbReference type="AlphaFoldDB" id="A0A6A6H1X0"/>
<keyword evidence="2" id="KW-0378">Hydrolase</keyword>
<dbReference type="Gene3D" id="3.40.50.300">
    <property type="entry name" value="P-loop containing nucleotide triphosphate hydrolases"/>
    <property type="match status" value="1"/>
</dbReference>
<keyword evidence="3" id="KW-1185">Reference proteome</keyword>
<evidence type="ECO:0000313" key="2">
    <source>
        <dbReference type="EMBL" id="KAF2231972.1"/>
    </source>
</evidence>
<proteinExistence type="predicted"/>
<dbReference type="Pfam" id="PF00004">
    <property type="entry name" value="AAA"/>
    <property type="match status" value="1"/>
</dbReference>
<protein>
    <submittedName>
        <fullName evidence="2">P-loop containing nucleoside triphosphate hydrolase protein</fullName>
    </submittedName>
</protein>
<dbReference type="InterPro" id="IPR003959">
    <property type="entry name" value="ATPase_AAA_core"/>
</dbReference>
<accession>A0A6A6H1X0</accession>
<dbReference type="CDD" id="cd19481">
    <property type="entry name" value="RecA-like_protease"/>
    <property type="match status" value="1"/>
</dbReference>